<dbReference type="SUPFAM" id="SSF48173">
    <property type="entry name" value="Cryptochrome/photolyase FAD-binding domain"/>
    <property type="match status" value="1"/>
</dbReference>
<dbReference type="PANTHER" id="PTHR11455:SF18">
    <property type="entry name" value="SI:CH1073-390K14.1"/>
    <property type="match status" value="1"/>
</dbReference>
<dbReference type="InterPro" id="IPR002081">
    <property type="entry name" value="Cryptochrome/DNA_photolyase_1"/>
</dbReference>
<dbReference type="GO" id="GO:0003677">
    <property type="term" value="F:DNA binding"/>
    <property type="evidence" value="ECO:0007669"/>
    <property type="project" value="TreeGrafter"/>
</dbReference>
<evidence type="ECO:0000256" key="3">
    <source>
        <dbReference type="ARBA" id="ARBA00022827"/>
    </source>
</evidence>
<evidence type="ECO:0000256" key="4">
    <source>
        <dbReference type="PIRSR" id="PIRSR602081-1"/>
    </source>
</evidence>
<dbReference type="InterPro" id="IPR014729">
    <property type="entry name" value="Rossmann-like_a/b/a_fold"/>
</dbReference>
<gene>
    <name evidence="6" type="ORF">CTEN210_17731</name>
</gene>
<feature type="binding site" evidence="4">
    <location>
        <begin position="438"/>
        <end position="440"/>
    </location>
    <ligand>
        <name>FAD</name>
        <dbReference type="ChEBI" id="CHEBI:57692"/>
    </ligand>
</feature>
<dbReference type="PANTHER" id="PTHR11455">
    <property type="entry name" value="CRYPTOCHROME"/>
    <property type="match status" value="1"/>
</dbReference>
<dbReference type="Gene3D" id="3.40.50.620">
    <property type="entry name" value="HUPs"/>
    <property type="match status" value="1"/>
</dbReference>
<evidence type="ECO:0000256" key="2">
    <source>
        <dbReference type="ARBA" id="ARBA00022630"/>
    </source>
</evidence>
<comment type="caution">
    <text evidence="6">The sequence shown here is derived from an EMBL/GenBank/DDBJ whole genome shotgun (WGS) entry which is preliminary data.</text>
</comment>
<dbReference type="InterPro" id="IPR036155">
    <property type="entry name" value="Crypto/Photolyase_N_sf"/>
</dbReference>
<dbReference type="GO" id="GO:0003904">
    <property type="term" value="F:deoxyribodipyrimidine photo-lyase activity"/>
    <property type="evidence" value="ECO:0007669"/>
    <property type="project" value="TreeGrafter"/>
</dbReference>
<proteinExistence type="inferred from homology"/>
<dbReference type="SUPFAM" id="SSF52425">
    <property type="entry name" value="Cryptochrome/photolyase, N-terminal domain"/>
    <property type="match status" value="1"/>
</dbReference>
<dbReference type="GO" id="GO:0005634">
    <property type="term" value="C:nucleus"/>
    <property type="evidence" value="ECO:0007669"/>
    <property type="project" value="TreeGrafter"/>
</dbReference>
<comment type="cofactor">
    <cofactor evidence="4">
        <name>FAD</name>
        <dbReference type="ChEBI" id="CHEBI:57692"/>
    </cofactor>
    <text evidence="4">Binds 1 FAD per subunit.</text>
</comment>
<dbReference type="Gene3D" id="1.25.40.80">
    <property type="match status" value="1"/>
</dbReference>
<keyword evidence="2 4" id="KW-0285">Flavoprotein</keyword>
<dbReference type="EMBL" id="BLLK01000074">
    <property type="protein sequence ID" value="GFH61255.1"/>
    <property type="molecule type" value="Genomic_DNA"/>
</dbReference>
<evidence type="ECO:0000259" key="5">
    <source>
        <dbReference type="PROSITE" id="PS51645"/>
    </source>
</evidence>
<feature type="domain" description="Photolyase/cryptochrome alpha/beta" evidence="5">
    <location>
        <begin position="31"/>
        <end position="175"/>
    </location>
</feature>
<sequence>MFTIIRSLSKSSRSGSSHLLTSIRALSTSTHKLVWFRDHALRIQDNEALHTAITETDENGSIQPFYLWQSSAKDATYPNPVNTQTGGTARDVFTATALKSLNQTFHGNLAVGLLDSSPNECQATSIAKELVHICKSSNLNEIFYQRSYNDEVENVIAKELEKNGIDARVFSSYTLLDYENRQVPWEKIVLDDPWRSPLIPYVEYVQDTIEEEGLKPVLDIDDCSLKKASCADIALTCPCDVDELNEKVGITPGNTEWGKSIVKEWPADEISAQKALTNFLDSLEQKEDDDAKKTTHLASLLSPYLARGLISPKQVYSGIKSVVKERDVGSIVRRICWRDYAYAVAKLFPNVVKGEPIRDGYDAVHDGVDLEEEEQQKRLDSWKEGRTGFPLVDSGMRELVATGYMPQKVRLACSTFLVEGLGLPWRAGMQHFAEFLVDYDEVINSNMWQNSACVGLDPYYMGMNYKRRQYWDKEGDYVRKWCPELTSLPDSIDIEVGKTTKTIDCLYEPWACPPEILEKCEIELGVTSRICDERQTRSDYFAKVRMERSKWPATKIDDKKRDFVQLGDIARIGMFTPRAIQLKRIRD</sequence>
<keyword evidence="7" id="KW-1185">Reference proteome</keyword>
<dbReference type="PRINTS" id="PR00147">
    <property type="entry name" value="DNAPHOTLYASE"/>
</dbReference>
<dbReference type="GO" id="GO:0032922">
    <property type="term" value="P:circadian regulation of gene expression"/>
    <property type="evidence" value="ECO:0007669"/>
    <property type="project" value="TreeGrafter"/>
</dbReference>
<protein>
    <recommendedName>
        <fullName evidence="5">Photolyase/cryptochrome alpha/beta domain-containing protein</fullName>
    </recommendedName>
</protein>
<dbReference type="InterPro" id="IPR005101">
    <property type="entry name" value="Cryptochr/Photolyase_FAD-bd"/>
</dbReference>
<dbReference type="Gene3D" id="1.10.579.10">
    <property type="entry name" value="DNA Cyclobutane Dipyrimidine Photolyase, subunit A, domain 3"/>
    <property type="match status" value="1"/>
</dbReference>
<comment type="similarity">
    <text evidence="1">Belongs to the DNA photolyase class-1 family.</text>
</comment>
<dbReference type="Pfam" id="PF00875">
    <property type="entry name" value="DNA_photolyase"/>
    <property type="match status" value="1"/>
</dbReference>
<dbReference type="InterPro" id="IPR036134">
    <property type="entry name" value="Crypto/Photolyase_FAD-like_sf"/>
</dbReference>
<keyword evidence="3 4" id="KW-0274">FAD</keyword>
<evidence type="ECO:0000256" key="1">
    <source>
        <dbReference type="ARBA" id="ARBA00005862"/>
    </source>
</evidence>
<dbReference type="GO" id="GO:0043153">
    <property type="term" value="P:entrainment of circadian clock by photoperiod"/>
    <property type="evidence" value="ECO:0007669"/>
    <property type="project" value="TreeGrafter"/>
</dbReference>
<dbReference type="InterPro" id="IPR006050">
    <property type="entry name" value="DNA_photolyase_N"/>
</dbReference>
<evidence type="ECO:0000313" key="6">
    <source>
        <dbReference type="EMBL" id="GFH61255.1"/>
    </source>
</evidence>
<dbReference type="GO" id="GO:0071949">
    <property type="term" value="F:FAD binding"/>
    <property type="evidence" value="ECO:0007669"/>
    <property type="project" value="TreeGrafter"/>
</dbReference>
<organism evidence="6 7">
    <name type="scientific">Chaetoceros tenuissimus</name>
    <dbReference type="NCBI Taxonomy" id="426638"/>
    <lineage>
        <taxon>Eukaryota</taxon>
        <taxon>Sar</taxon>
        <taxon>Stramenopiles</taxon>
        <taxon>Ochrophyta</taxon>
        <taxon>Bacillariophyta</taxon>
        <taxon>Coscinodiscophyceae</taxon>
        <taxon>Chaetocerotophycidae</taxon>
        <taxon>Chaetocerotales</taxon>
        <taxon>Chaetocerotaceae</taxon>
        <taxon>Chaetoceros</taxon>
    </lineage>
</organism>
<accession>A0AAD3DE15</accession>
<name>A0AAD3DE15_9STRA</name>
<reference evidence="6 7" key="1">
    <citation type="journal article" date="2021" name="Sci. Rep.">
        <title>The genome of the diatom Chaetoceros tenuissimus carries an ancient integrated fragment of an extant virus.</title>
        <authorList>
            <person name="Hongo Y."/>
            <person name="Kimura K."/>
            <person name="Takaki Y."/>
            <person name="Yoshida Y."/>
            <person name="Baba S."/>
            <person name="Kobayashi G."/>
            <person name="Nagasaki K."/>
            <person name="Hano T."/>
            <person name="Tomaru Y."/>
        </authorList>
    </citation>
    <scope>NUCLEOTIDE SEQUENCE [LARGE SCALE GENOMIC DNA]</scope>
    <source>
        <strain evidence="6 7">NIES-3715</strain>
    </source>
</reference>
<evidence type="ECO:0000313" key="7">
    <source>
        <dbReference type="Proteomes" id="UP001054902"/>
    </source>
</evidence>
<dbReference type="AlphaFoldDB" id="A0AAD3DE15"/>
<dbReference type="GO" id="GO:0005737">
    <property type="term" value="C:cytoplasm"/>
    <property type="evidence" value="ECO:0007669"/>
    <property type="project" value="TreeGrafter"/>
</dbReference>
<dbReference type="PROSITE" id="PS51645">
    <property type="entry name" value="PHR_CRY_ALPHA_BETA"/>
    <property type="match status" value="1"/>
</dbReference>
<dbReference type="Proteomes" id="UP001054902">
    <property type="component" value="Unassembled WGS sequence"/>
</dbReference>
<dbReference type="Pfam" id="PF03441">
    <property type="entry name" value="FAD_binding_7"/>
    <property type="match status" value="1"/>
</dbReference>